<dbReference type="EMBL" id="PJAI02000025">
    <property type="protein sequence ID" value="TYK64474.1"/>
    <property type="molecule type" value="Genomic_DNA"/>
</dbReference>
<reference evidence="13 14" key="1">
    <citation type="submission" date="2019-08" db="EMBL/GenBank/DDBJ databases">
        <title>Microbe sample from Colwellia echini.</title>
        <authorList>
            <person name="Christiansen L."/>
            <person name="Pathiraja D."/>
            <person name="Schultz-Johansen M."/>
            <person name="Choi I.-G."/>
            <person name="Stougaard P."/>
        </authorList>
    </citation>
    <scope>NUCLEOTIDE SEQUENCE [LARGE SCALE GENOMIC DNA]</scope>
    <source>
        <strain evidence="13 14">A3</strain>
    </source>
</reference>
<evidence type="ECO:0000256" key="7">
    <source>
        <dbReference type="ARBA" id="ARBA00022723"/>
    </source>
</evidence>
<dbReference type="Gene3D" id="3.10.520.10">
    <property type="entry name" value="ApbE-like domains"/>
    <property type="match status" value="1"/>
</dbReference>
<dbReference type="SUPFAM" id="SSF143631">
    <property type="entry name" value="ApbE-like"/>
    <property type="match status" value="1"/>
</dbReference>
<evidence type="ECO:0000256" key="6">
    <source>
        <dbReference type="ARBA" id="ARBA00022679"/>
    </source>
</evidence>
<evidence type="ECO:0000256" key="5">
    <source>
        <dbReference type="ARBA" id="ARBA00022630"/>
    </source>
</evidence>
<dbReference type="PIRSF" id="PIRSF006268">
    <property type="entry name" value="ApbE"/>
    <property type="match status" value="1"/>
</dbReference>
<dbReference type="EC" id="2.7.1.180" evidence="3 12"/>
<evidence type="ECO:0000256" key="4">
    <source>
        <dbReference type="ARBA" id="ARBA00016337"/>
    </source>
</evidence>
<name>A0ABY3MTG4_9GAMM</name>
<sequence>MPLQLSAQWYQHTFNTMGTRAHIEFWLDKPKTTKLNTEANEQTDLKAQQLIQQIVTEMSRLNNAMSPYIATSELSLLNNDAGSREVTISSELFSLLTIAQEISVLSHGAFDITYASIGYQYNYREKIRPQKNAIENALPAINYQGITLIEANNTVSFANNAIKIDLGGIAKGYAIQQCINILKLAGVESALMSAGGDTILLGDRRGRPWFVGIKHPRAEDKNAVHIPLSNEAISTSGDYERYFIEDGTRYHHIINPKTGDSAREVVSVSIIGKDATVVDALSTTVFVKGLKEGMAFIDTLPEYEAIIIDNNQKLHFSKGLQQ</sequence>
<evidence type="ECO:0000256" key="2">
    <source>
        <dbReference type="ARBA" id="ARBA00008282"/>
    </source>
</evidence>
<dbReference type="PANTHER" id="PTHR30040">
    <property type="entry name" value="THIAMINE BIOSYNTHESIS LIPOPROTEIN APBE"/>
    <property type="match status" value="1"/>
</dbReference>
<keyword evidence="14" id="KW-1185">Reference proteome</keyword>
<evidence type="ECO:0000256" key="12">
    <source>
        <dbReference type="PIRNR" id="PIRNR006268"/>
    </source>
</evidence>
<comment type="cofactor">
    <cofactor evidence="1">
        <name>Mg(2+)</name>
        <dbReference type="ChEBI" id="CHEBI:18420"/>
    </cofactor>
</comment>
<keyword evidence="9 12" id="KW-0460">Magnesium</keyword>
<accession>A0ABY3MTG4</accession>
<evidence type="ECO:0000313" key="14">
    <source>
        <dbReference type="Proteomes" id="UP000815846"/>
    </source>
</evidence>
<evidence type="ECO:0000256" key="8">
    <source>
        <dbReference type="ARBA" id="ARBA00022827"/>
    </source>
</evidence>
<evidence type="ECO:0000256" key="3">
    <source>
        <dbReference type="ARBA" id="ARBA00011955"/>
    </source>
</evidence>
<dbReference type="Pfam" id="PF02424">
    <property type="entry name" value="ApbE"/>
    <property type="match status" value="1"/>
</dbReference>
<dbReference type="RefSeq" id="WP_101345569.1">
    <property type="nucleotide sequence ID" value="NZ_PJAI02000025.1"/>
</dbReference>
<comment type="similarity">
    <text evidence="2 12">Belongs to the ApbE family.</text>
</comment>
<gene>
    <name evidence="13" type="ORF">CWS31_015680</name>
</gene>
<keyword evidence="5 12" id="KW-0285">Flavoprotein</keyword>
<evidence type="ECO:0000256" key="9">
    <source>
        <dbReference type="ARBA" id="ARBA00022842"/>
    </source>
</evidence>
<evidence type="ECO:0000256" key="1">
    <source>
        <dbReference type="ARBA" id="ARBA00001946"/>
    </source>
</evidence>
<dbReference type="GO" id="GO:0016740">
    <property type="term" value="F:transferase activity"/>
    <property type="evidence" value="ECO:0007669"/>
    <property type="project" value="UniProtKB-KW"/>
</dbReference>
<comment type="caution">
    <text evidence="13">The sequence shown here is derived from an EMBL/GenBank/DDBJ whole genome shotgun (WGS) entry which is preliminary data.</text>
</comment>
<keyword evidence="6 12" id="KW-0808">Transferase</keyword>
<proteinExistence type="inferred from homology"/>
<dbReference type="Proteomes" id="UP000815846">
    <property type="component" value="Unassembled WGS sequence"/>
</dbReference>
<dbReference type="InterPro" id="IPR024932">
    <property type="entry name" value="ApbE"/>
</dbReference>
<keyword evidence="8 12" id="KW-0274">FAD</keyword>
<dbReference type="PANTHER" id="PTHR30040:SF2">
    <property type="entry name" value="FAD:PROTEIN FMN TRANSFERASE"/>
    <property type="match status" value="1"/>
</dbReference>
<evidence type="ECO:0000256" key="11">
    <source>
        <dbReference type="ARBA" id="ARBA00048540"/>
    </source>
</evidence>
<keyword evidence="7 12" id="KW-0479">Metal-binding</keyword>
<dbReference type="InterPro" id="IPR003374">
    <property type="entry name" value="ApbE-like_sf"/>
</dbReference>
<evidence type="ECO:0000256" key="10">
    <source>
        <dbReference type="ARBA" id="ARBA00031306"/>
    </source>
</evidence>
<comment type="catalytic activity">
    <reaction evidence="11 12">
        <text>L-threonyl-[protein] + FAD = FMN-L-threonyl-[protein] + AMP + H(+)</text>
        <dbReference type="Rhea" id="RHEA:36847"/>
        <dbReference type="Rhea" id="RHEA-COMP:11060"/>
        <dbReference type="Rhea" id="RHEA-COMP:11061"/>
        <dbReference type="ChEBI" id="CHEBI:15378"/>
        <dbReference type="ChEBI" id="CHEBI:30013"/>
        <dbReference type="ChEBI" id="CHEBI:57692"/>
        <dbReference type="ChEBI" id="CHEBI:74257"/>
        <dbReference type="ChEBI" id="CHEBI:456215"/>
        <dbReference type="EC" id="2.7.1.180"/>
    </reaction>
</comment>
<evidence type="ECO:0000313" key="13">
    <source>
        <dbReference type="EMBL" id="TYK64474.1"/>
    </source>
</evidence>
<protein>
    <recommendedName>
        <fullName evidence="4 12">FAD:protein FMN transferase</fullName>
        <ecNumber evidence="3 12">2.7.1.180</ecNumber>
    </recommendedName>
    <alternativeName>
        <fullName evidence="10 12">Flavin transferase</fullName>
    </alternativeName>
</protein>
<organism evidence="13 14">
    <name type="scientific">Colwellia echini</name>
    <dbReference type="NCBI Taxonomy" id="1982103"/>
    <lineage>
        <taxon>Bacteria</taxon>
        <taxon>Pseudomonadati</taxon>
        <taxon>Pseudomonadota</taxon>
        <taxon>Gammaproteobacteria</taxon>
        <taxon>Alteromonadales</taxon>
        <taxon>Colwelliaceae</taxon>
        <taxon>Colwellia</taxon>
    </lineage>
</organism>